<evidence type="ECO:0000313" key="2">
    <source>
        <dbReference type="EMBL" id="KAF2856239.1"/>
    </source>
</evidence>
<accession>A0A6A7BP72</accession>
<organism evidence="2 3">
    <name type="scientific">Plenodomus tracheiphilus IPT5</name>
    <dbReference type="NCBI Taxonomy" id="1408161"/>
    <lineage>
        <taxon>Eukaryota</taxon>
        <taxon>Fungi</taxon>
        <taxon>Dikarya</taxon>
        <taxon>Ascomycota</taxon>
        <taxon>Pezizomycotina</taxon>
        <taxon>Dothideomycetes</taxon>
        <taxon>Pleosporomycetidae</taxon>
        <taxon>Pleosporales</taxon>
        <taxon>Pleosporineae</taxon>
        <taxon>Leptosphaeriaceae</taxon>
        <taxon>Plenodomus</taxon>
    </lineage>
</organism>
<dbReference type="AlphaFoldDB" id="A0A6A7BP72"/>
<keyword evidence="3" id="KW-1185">Reference proteome</keyword>
<feature type="region of interest" description="Disordered" evidence="1">
    <location>
        <begin position="1"/>
        <end position="29"/>
    </location>
</feature>
<dbReference type="EMBL" id="MU006289">
    <property type="protein sequence ID" value="KAF2856239.1"/>
    <property type="molecule type" value="Genomic_DNA"/>
</dbReference>
<sequence length="182" mass="19859">MTANGDWQQPLLCRKEKSANKHPSEEGHKSIGRGLTCFCGGTGASLPGFQDPRLRPRKPAASFLLLRPTCPALADAYWDAVMRPTSWRVLNARAGIENGKGCWGGRCAARYEVRRTCRGLSFLSGWVTYLMCGSQPHPYIHSVDSLDILFSPDNNCASRRISPPDGSGAPGRKFSCARAVYG</sequence>
<gene>
    <name evidence="2" type="ORF">T440DRAFT_102792</name>
</gene>
<proteinExistence type="predicted"/>
<feature type="compositionally biased region" description="Basic and acidic residues" evidence="1">
    <location>
        <begin position="13"/>
        <end position="29"/>
    </location>
</feature>
<name>A0A6A7BP72_9PLEO</name>
<evidence type="ECO:0000313" key="3">
    <source>
        <dbReference type="Proteomes" id="UP000799423"/>
    </source>
</evidence>
<protein>
    <submittedName>
        <fullName evidence="2">Uncharacterized protein</fullName>
    </submittedName>
</protein>
<reference evidence="2" key="1">
    <citation type="submission" date="2020-01" db="EMBL/GenBank/DDBJ databases">
        <authorList>
            <consortium name="DOE Joint Genome Institute"/>
            <person name="Haridas S."/>
            <person name="Albert R."/>
            <person name="Binder M."/>
            <person name="Bloem J."/>
            <person name="Labutti K."/>
            <person name="Salamov A."/>
            <person name="Andreopoulos B."/>
            <person name="Baker S.E."/>
            <person name="Barry K."/>
            <person name="Bills G."/>
            <person name="Bluhm B.H."/>
            <person name="Cannon C."/>
            <person name="Castanera R."/>
            <person name="Culley D.E."/>
            <person name="Daum C."/>
            <person name="Ezra D."/>
            <person name="Gonzalez J.B."/>
            <person name="Henrissat B."/>
            <person name="Kuo A."/>
            <person name="Liang C."/>
            <person name="Lipzen A."/>
            <person name="Lutzoni F."/>
            <person name="Magnuson J."/>
            <person name="Mondo S."/>
            <person name="Nolan M."/>
            <person name="Ohm R."/>
            <person name="Pangilinan J."/>
            <person name="Park H.-J."/>
            <person name="Ramirez L."/>
            <person name="Alfaro M."/>
            <person name="Sun H."/>
            <person name="Tritt A."/>
            <person name="Yoshinaga Y."/>
            <person name="Zwiers L.-H."/>
            <person name="Turgeon B.G."/>
            <person name="Goodwin S.B."/>
            <person name="Spatafora J.W."/>
            <person name="Crous P.W."/>
            <person name="Grigoriev I.V."/>
        </authorList>
    </citation>
    <scope>NUCLEOTIDE SEQUENCE</scope>
    <source>
        <strain evidence="2">IPT5</strain>
    </source>
</reference>
<dbReference type="Proteomes" id="UP000799423">
    <property type="component" value="Unassembled WGS sequence"/>
</dbReference>
<evidence type="ECO:0000256" key="1">
    <source>
        <dbReference type="SAM" id="MobiDB-lite"/>
    </source>
</evidence>